<protein>
    <recommendedName>
        <fullName evidence="2">Dihydroprymidine dehydrogenase domain-containing protein</fullName>
    </recommendedName>
</protein>
<keyword evidence="4" id="KW-1185">Reference proteome</keyword>
<gene>
    <name evidence="3" type="ORF">ACFQ07_04930</name>
</gene>
<name>A0ABW3CAU2_9ACTN</name>
<evidence type="ECO:0000256" key="1">
    <source>
        <dbReference type="SAM" id="MobiDB-lite"/>
    </source>
</evidence>
<feature type="domain" description="Dihydroprymidine dehydrogenase" evidence="2">
    <location>
        <begin position="48"/>
        <end position="125"/>
    </location>
</feature>
<evidence type="ECO:0000259" key="2">
    <source>
        <dbReference type="Pfam" id="PF14691"/>
    </source>
</evidence>
<dbReference type="Pfam" id="PF14691">
    <property type="entry name" value="Fer4_20"/>
    <property type="match status" value="1"/>
</dbReference>
<evidence type="ECO:0000313" key="3">
    <source>
        <dbReference type="EMBL" id="MFD0851549.1"/>
    </source>
</evidence>
<proteinExistence type="predicted"/>
<dbReference type="InterPro" id="IPR051394">
    <property type="entry name" value="Glutamate_Synthase"/>
</dbReference>
<dbReference type="InterPro" id="IPR009051">
    <property type="entry name" value="Helical_ferredxn"/>
</dbReference>
<dbReference type="Gene3D" id="3.50.50.60">
    <property type="entry name" value="FAD/NAD(P)-binding domain"/>
    <property type="match status" value="1"/>
</dbReference>
<sequence>MSVKGTRVPPHLQLPIAGVTPPPTEKEGQRLFPTGNFRFFRPVYKDKLPPCNNACPTGEQIQKYLDYVKHDRYLDGYITILHDNPMPSVTGRVCYHPCETACNRGFHDEPIGIRSVERFLGDYGLQLEKNPIIDTLPPLSGKKVAIVGSGPAGLAAAYHLRRR</sequence>
<dbReference type="EMBL" id="JBHTIR010000573">
    <property type="protein sequence ID" value="MFD0851549.1"/>
    <property type="molecule type" value="Genomic_DNA"/>
</dbReference>
<dbReference type="Proteomes" id="UP001597083">
    <property type="component" value="Unassembled WGS sequence"/>
</dbReference>
<evidence type="ECO:0000313" key="4">
    <source>
        <dbReference type="Proteomes" id="UP001597083"/>
    </source>
</evidence>
<dbReference type="Gene3D" id="1.10.1060.10">
    <property type="entry name" value="Alpha-helical ferredoxin"/>
    <property type="match status" value="1"/>
</dbReference>
<dbReference type="InterPro" id="IPR036188">
    <property type="entry name" value="FAD/NAD-bd_sf"/>
</dbReference>
<dbReference type="PANTHER" id="PTHR43100:SF1">
    <property type="entry name" value="GLUTAMATE SYNTHASE [NADPH] SMALL CHAIN"/>
    <property type="match status" value="1"/>
</dbReference>
<dbReference type="PANTHER" id="PTHR43100">
    <property type="entry name" value="GLUTAMATE SYNTHASE [NADPH] SMALL CHAIN"/>
    <property type="match status" value="1"/>
</dbReference>
<dbReference type="InterPro" id="IPR028261">
    <property type="entry name" value="DPD_II"/>
</dbReference>
<accession>A0ABW3CAU2</accession>
<dbReference type="SUPFAM" id="SSF46548">
    <property type="entry name" value="alpha-helical ferredoxin"/>
    <property type="match status" value="1"/>
</dbReference>
<organism evidence="3 4">
    <name type="scientific">Actinomadura adrarensis</name>
    <dbReference type="NCBI Taxonomy" id="1819600"/>
    <lineage>
        <taxon>Bacteria</taxon>
        <taxon>Bacillati</taxon>
        <taxon>Actinomycetota</taxon>
        <taxon>Actinomycetes</taxon>
        <taxon>Streptosporangiales</taxon>
        <taxon>Thermomonosporaceae</taxon>
        <taxon>Actinomadura</taxon>
    </lineage>
</organism>
<feature type="region of interest" description="Disordered" evidence="1">
    <location>
        <begin position="1"/>
        <end position="31"/>
    </location>
</feature>
<reference evidence="4" key="1">
    <citation type="journal article" date="2019" name="Int. J. Syst. Evol. Microbiol.">
        <title>The Global Catalogue of Microorganisms (GCM) 10K type strain sequencing project: providing services to taxonomists for standard genome sequencing and annotation.</title>
        <authorList>
            <consortium name="The Broad Institute Genomics Platform"/>
            <consortium name="The Broad Institute Genome Sequencing Center for Infectious Disease"/>
            <person name="Wu L."/>
            <person name="Ma J."/>
        </authorList>
    </citation>
    <scope>NUCLEOTIDE SEQUENCE [LARGE SCALE GENOMIC DNA]</scope>
    <source>
        <strain evidence="4">JCM 31696</strain>
    </source>
</reference>
<comment type="caution">
    <text evidence="3">The sequence shown here is derived from an EMBL/GenBank/DDBJ whole genome shotgun (WGS) entry which is preliminary data.</text>
</comment>
<feature type="non-terminal residue" evidence="3">
    <location>
        <position position="163"/>
    </location>
</feature>